<comment type="similarity">
    <text evidence="1">Belongs to the PPR family. P subfamily.</text>
</comment>
<evidence type="ECO:0000256" key="1">
    <source>
        <dbReference type="ARBA" id="ARBA00007626"/>
    </source>
</evidence>
<dbReference type="InterPro" id="IPR011990">
    <property type="entry name" value="TPR-like_helical_dom_sf"/>
</dbReference>
<feature type="repeat" description="PPR" evidence="3">
    <location>
        <begin position="250"/>
        <end position="284"/>
    </location>
</feature>
<dbReference type="Pfam" id="PF13041">
    <property type="entry name" value="PPR_2"/>
    <property type="match status" value="4"/>
</dbReference>
<dbReference type="InterPro" id="IPR002885">
    <property type="entry name" value="PPR_rpt"/>
</dbReference>
<feature type="repeat" description="PPR" evidence="3">
    <location>
        <begin position="215"/>
        <end position="249"/>
    </location>
</feature>
<dbReference type="EMBL" id="PKMF04000042">
    <property type="protein sequence ID" value="KAK7855853.1"/>
    <property type="molecule type" value="Genomic_DNA"/>
</dbReference>
<dbReference type="GO" id="GO:0003729">
    <property type="term" value="F:mRNA binding"/>
    <property type="evidence" value="ECO:0007669"/>
    <property type="project" value="TreeGrafter"/>
</dbReference>
<comment type="caution">
    <text evidence="4">The sequence shown here is derived from an EMBL/GenBank/DDBJ whole genome shotgun (WGS) entry which is preliminary data.</text>
</comment>
<feature type="repeat" description="PPR" evidence="3">
    <location>
        <begin position="285"/>
        <end position="319"/>
    </location>
</feature>
<evidence type="ECO:0000256" key="3">
    <source>
        <dbReference type="PROSITE-ProRule" id="PRU00708"/>
    </source>
</evidence>
<feature type="repeat" description="PPR" evidence="3">
    <location>
        <begin position="365"/>
        <end position="399"/>
    </location>
</feature>
<dbReference type="PANTHER" id="PTHR47932:SF2">
    <property type="entry name" value="OS10G0484300 PROTEIN"/>
    <property type="match status" value="1"/>
</dbReference>
<feature type="repeat" description="PPR" evidence="3">
    <location>
        <begin position="145"/>
        <end position="179"/>
    </location>
</feature>
<dbReference type="Proteomes" id="UP000237347">
    <property type="component" value="Unassembled WGS sequence"/>
</dbReference>
<gene>
    <name evidence="4" type="ORF">CFP56_026407</name>
</gene>
<feature type="repeat" description="PPR" evidence="3">
    <location>
        <begin position="75"/>
        <end position="109"/>
    </location>
</feature>
<feature type="repeat" description="PPR" evidence="3">
    <location>
        <begin position="320"/>
        <end position="354"/>
    </location>
</feature>
<dbReference type="PROSITE" id="PS51375">
    <property type="entry name" value="PPR"/>
    <property type="match status" value="11"/>
</dbReference>
<dbReference type="Gene3D" id="1.25.40.10">
    <property type="entry name" value="Tetratricopeptide repeat domain"/>
    <property type="match status" value="5"/>
</dbReference>
<dbReference type="PANTHER" id="PTHR47932">
    <property type="entry name" value="ATPASE EXPRESSION PROTEIN 3"/>
    <property type="match status" value="1"/>
</dbReference>
<proteinExistence type="inferred from homology"/>
<name>A0AAW0LZ94_QUESU</name>
<feature type="repeat" description="PPR" evidence="3">
    <location>
        <begin position="110"/>
        <end position="144"/>
    </location>
</feature>
<evidence type="ECO:0000313" key="4">
    <source>
        <dbReference type="EMBL" id="KAK7855853.1"/>
    </source>
</evidence>
<organism evidence="4 5">
    <name type="scientific">Quercus suber</name>
    <name type="common">Cork oak</name>
    <dbReference type="NCBI Taxonomy" id="58331"/>
    <lineage>
        <taxon>Eukaryota</taxon>
        <taxon>Viridiplantae</taxon>
        <taxon>Streptophyta</taxon>
        <taxon>Embryophyta</taxon>
        <taxon>Tracheophyta</taxon>
        <taxon>Spermatophyta</taxon>
        <taxon>Magnoliopsida</taxon>
        <taxon>eudicotyledons</taxon>
        <taxon>Gunneridae</taxon>
        <taxon>Pentapetalae</taxon>
        <taxon>rosids</taxon>
        <taxon>fabids</taxon>
        <taxon>Fagales</taxon>
        <taxon>Fagaceae</taxon>
        <taxon>Quercus</taxon>
    </lineage>
</organism>
<protein>
    <submittedName>
        <fullName evidence="4">Pentatricopeptide repeat-containing protein</fullName>
    </submittedName>
</protein>
<keyword evidence="2" id="KW-0677">Repeat</keyword>
<sequence>MSPALLPKHVASVVKYQRDPIKALAMFNSVKTENGFKHTLLTYKCMIEKLGFHGEFEEMESLMSEVRMNIDNSLLEGVYIGAIRNYGRKGKVQEAVDVFERMDFYNCEPSVQSYNAVMNILVEYGYFNQAHKVYLRMRDKVVIPDVYTFTIRIKSFCRTRRPHVALRLLNNMPSQGCELNAVAYCTVIGGFYEENCQVEAYQLFEGMLEQCICPDITTFNKLIHTLCKKGDVQESEKLLNKVLKRGILPNLFTFNIFIQGLCKKGALSEAVRSLDGVRCEGLKPTIVLYNTLVKGLSQRGLILQALQLINEMLDHGCSPNIWTYNLVINGLCKMGCMSDANILTNDAIAKGYLPDIFTFNTLIDGYSTYNIMINSFVEKLNINMAEKLFREMGDKGCAPDSYTYRIIIDGFCKTGNIDSGYDFLIENIEKGFIPSLTTFGQVLNCLCVGHRVLEAVGIIHLMVRKGIVPEVVNTIFEADKKEVAAPKIVVEDLLKKSHITYYAYEVLYDGIRDRKLHKKKLPTRCSHDRGTRSLNVDGTV</sequence>
<evidence type="ECO:0000313" key="5">
    <source>
        <dbReference type="Proteomes" id="UP000237347"/>
    </source>
</evidence>
<dbReference type="NCBIfam" id="TIGR00756">
    <property type="entry name" value="PPR"/>
    <property type="match status" value="9"/>
</dbReference>
<feature type="repeat" description="PPR" evidence="3">
    <location>
        <begin position="435"/>
        <end position="469"/>
    </location>
</feature>
<keyword evidence="5" id="KW-1185">Reference proteome</keyword>
<evidence type="ECO:0000256" key="2">
    <source>
        <dbReference type="ARBA" id="ARBA00022737"/>
    </source>
</evidence>
<feature type="repeat" description="PPR" evidence="3">
    <location>
        <begin position="400"/>
        <end position="434"/>
    </location>
</feature>
<dbReference type="AlphaFoldDB" id="A0AAW0LZ94"/>
<dbReference type="Pfam" id="PF01535">
    <property type="entry name" value="PPR"/>
    <property type="match status" value="3"/>
</dbReference>
<accession>A0AAW0LZ94</accession>
<feature type="repeat" description="PPR" evidence="3">
    <location>
        <begin position="180"/>
        <end position="214"/>
    </location>
</feature>
<reference evidence="4 5" key="1">
    <citation type="journal article" date="2018" name="Sci. Data">
        <title>The draft genome sequence of cork oak.</title>
        <authorList>
            <person name="Ramos A.M."/>
            <person name="Usie A."/>
            <person name="Barbosa P."/>
            <person name="Barros P.M."/>
            <person name="Capote T."/>
            <person name="Chaves I."/>
            <person name="Simoes F."/>
            <person name="Abreu I."/>
            <person name="Carrasquinho I."/>
            <person name="Faro C."/>
            <person name="Guimaraes J.B."/>
            <person name="Mendonca D."/>
            <person name="Nobrega F."/>
            <person name="Rodrigues L."/>
            <person name="Saibo N.J.M."/>
            <person name="Varela M.C."/>
            <person name="Egas C."/>
            <person name="Matos J."/>
            <person name="Miguel C.M."/>
            <person name="Oliveira M.M."/>
            <person name="Ricardo C.P."/>
            <person name="Goncalves S."/>
        </authorList>
    </citation>
    <scope>NUCLEOTIDE SEQUENCE [LARGE SCALE GENOMIC DNA]</scope>
    <source>
        <strain evidence="5">cv. HL8</strain>
    </source>
</reference>